<evidence type="ECO:0000256" key="5">
    <source>
        <dbReference type="ARBA" id="ARBA00022989"/>
    </source>
</evidence>
<dbReference type="AlphaFoldDB" id="A0A8K1FBT3"/>
<evidence type="ECO:0000256" key="4">
    <source>
        <dbReference type="ARBA" id="ARBA00022692"/>
    </source>
</evidence>
<feature type="transmembrane region" description="Helical" evidence="7">
    <location>
        <begin position="275"/>
        <end position="296"/>
    </location>
</feature>
<dbReference type="SUPFAM" id="SSF118215">
    <property type="entry name" value="Proton glutamate symport protein"/>
    <property type="match status" value="1"/>
</dbReference>
<comment type="caution">
    <text evidence="8">The sequence shown here is derived from an EMBL/GenBank/DDBJ whole genome shotgun (WGS) entry which is preliminary data.</text>
</comment>
<evidence type="ECO:0000313" key="8">
    <source>
        <dbReference type="EMBL" id="TMW57615.1"/>
    </source>
</evidence>
<dbReference type="OrthoDB" id="5877963at2759"/>
<evidence type="ECO:0000256" key="1">
    <source>
        <dbReference type="ARBA" id="ARBA00004651"/>
    </source>
</evidence>
<keyword evidence="3" id="KW-1003">Cell membrane</keyword>
<dbReference type="InterPro" id="IPR001991">
    <property type="entry name" value="Na-dicarboxylate_symporter"/>
</dbReference>
<organism evidence="8 9">
    <name type="scientific">Pythium oligandrum</name>
    <name type="common">Mycoparasitic fungus</name>
    <dbReference type="NCBI Taxonomy" id="41045"/>
    <lineage>
        <taxon>Eukaryota</taxon>
        <taxon>Sar</taxon>
        <taxon>Stramenopiles</taxon>
        <taxon>Oomycota</taxon>
        <taxon>Peronosporomycetes</taxon>
        <taxon>Pythiales</taxon>
        <taxon>Pythiaceae</taxon>
        <taxon>Pythium</taxon>
    </lineage>
</organism>
<gene>
    <name evidence="8" type="ORF">Poli38472_003540</name>
</gene>
<feature type="transmembrane region" description="Helical" evidence="7">
    <location>
        <begin position="450"/>
        <end position="469"/>
    </location>
</feature>
<keyword evidence="2 7" id="KW-0813">Transport</keyword>
<dbReference type="PRINTS" id="PR00173">
    <property type="entry name" value="EDTRNSPORT"/>
</dbReference>
<reference evidence="8" key="1">
    <citation type="submission" date="2019-03" db="EMBL/GenBank/DDBJ databases">
        <title>Long read genome sequence of the mycoparasitic Pythium oligandrum ATCC 38472 isolated from sugarbeet rhizosphere.</title>
        <authorList>
            <person name="Gaulin E."/>
        </authorList>
    </citation>
    <scope>NUCLEOTIDE SEQUENCE</scope>
    <source>
        <strain evidence="8">ATCC 38472_TT</strain>
    </source>
</reference>
<feature type="transmembrane region" description="Helical" evidence="7">
    <location>
        <begin position="77"/>
        <end position="102"/>
    </location>
</feature>
<evidence type="ECO:0000313" key="9">
    <source>
        <dbReference type="Proteomes" id="UP000794436"/>
    </source>
</evidence>
<dbReference type="GO" id="GO:0015293">
    <property type="term" value="F:symporter activity"/>
    <property type="evidence" value="ECO:0007669"/>
    <property type="project" value="UniProtKB-UniRule"/>
</dbReference>
<dbReference type="InterPro" id="IPR036458">
    <property type="entry name" value="Na:dicarbo_symporter_sf"/>
</dbReference>
<dbReference type="EMBL" id="SPLM01000144">
    <property type="protein sequence ID" value="TMW57615.1"/>
    <property type="molecule type" value="Genomic_DNA"/>
</dbReference>
<keyword evidence="9" id="KW-1185">Reference proteome</keyword>
<feature type="transmembrane region" description="Helical" evidence="7">
    <location>
        <begin position="114"/>
        <end position="134"/>
    </location>
</feature>
<feature type="transmembrane region" description="Helical" evidence="7">
    <location>
        <begin position="36"/>
        <end position="57"/>
    </location>
</feature>
<keyword evidence="5 7" id="KW-1133">Transmembrane helix</keyword>
<proteinExistence type="inferred from homology"/>
<keyword evidence="4 7" id="KW-0812">Transmembrane</keyword>
<protein>
    <recommendedName>
        <fullName evidence="7">Amino acid transporter</fullName>
    </recommendedName>
</protein>
<name>A0A8K1FBT3_PYTOL</name>
<feature type="transmembrane region" description="Helical" evidence="7">
    <location>
        <begin position="420"/>
        <end position="444"/>
    </location>
</feature>
<evidence type="ECO:0000256" key="3">
    <source>
        <dbReference type="ARBA" id="ARBA00022475"/>
    </source>
</evidence>
<dbReference type="Proteomes" id="UP000794436">
    <property type="component" value="Unassembled WGS sequence"/>
</dbReference>
<dbReference type="GO" id="GO:0005886">
    <property type="term" value="C:plasma membrane"/>
    <property type="evidence" value="ECO:0007669"/>
    <property type="project" value="UniProtKB-SubCell"/>
</dbReference>
<keyword evidence="6 7" id="KW-0472">Membrane</keyword>
<dbReference type="Gene3D" id="1.10.3860.10">
    <property type="entry name" value="Sodium:dicarboxylate symporter"/>
    <property type="match status" value="1"/>
</dbReference>
<feature type="transmembrane region" description="Helical" evidence="7">
    <location>
        <begin position="235"/>
        <end position="254"/>
    </location>
</feature>
<feature type="transmembrane region" description="Helical" evidence="7">
    <location>
        <begin position="387"/>
        <end position="408"/>
    </location>
</feature>
<comment type="similarity">
    <text evidence="7">Belongs to the dicarboxylate/amino acid:cation symporter (DAACS) (TC 2.A.23) family.</text>
</comment>
<accession>A0A8K1FBT3</accession>
<dbReference type="Pfam" id="PF00375">
    <property type="entry name" value="SDF"/>
    <property type="match status" value="1"/>
</dbReference>
<evidence type="ECO:0000256" key="2">
    <source>
        <dbReference type="ARBA" id="ARBA00022448"/>
    </source>
</evidence>
<evidence type="ECO:0000256" key="6">
    <source>
        <dbReference type="ARBA" id="ARBA00023136"/>
    </source>
</evidence>
<feature type="transmembrane region" description="Helical" evidence="7">
    <location>
        <begin position="308"/>
        <end position="330"/>
    </location>
</feature>
<keyword evidence="7" id="KW-0769">Symport</keyword>
<feature type="transmembrane region" description="Helical" evidence="7">
    <location>
        <begin position="351"/>
        <end position="367"/>
    </location>
</feature>
<comment type="subcellular location">
    <subcellularLocation>
        <location evidence="1">Cell membrane</location>
        <topology evidence="1">Multi-pass membrane protein</topology>
    </subcellularLocation>
    <subcellularLocation>
        <location evidence="7">Membrane</location>
        <topology evidence="7">Multi-pass membrane protein</topology>
    </subcellularLocation>
</comment>
<evidence type="ECO:0000256" key="7">
    <source>
        <dbReference type="RuleBase" id="RU361216"/>
    </source>
</evidence>
<sequence>MVASPKSRVSYDVIETPSVVDNREPLPAPYPKWKEYLFGVPGILAGAIIGIILGWGLQKANPTPELTSWIAVPGDLFIRAIKCLVTPLVFCSLIVGMADMLAVGKASRIGWRTAMLYLITTIVASCEGMIWVLIFRPHFGNKAKNEEAVIPEMALQCEKPGYFLSHANDTIKCVFDESFNSTSEFSKSSVFLVTDINKSFATSATEFLKRSLSEALQGQLFAMVPDNITLAFSEGVLLSIIMFAIPFGVAISMLPRDMTIIANFFREINMVFMTMIKWIISCTPFAIISLLASSIMGQSDLGVLVGDVGLYVACVLCSLVVHTYIFYPLLLRAFVKCNPYAWIRKMARAQVFAFGCASSMATLPVVMECMDATNTISQTLSRFVLSLGATIGMDGAALGYPIAIVFMAEAEGIGHIIGGVEYFLIILVSTIGAVGSGPVPAAGIVMTMTIWNSVFPSVALPSTFAFIVATDWFCDRFQTAVNVTCDTIVCRIVAEQVGETIDQQERASLVSAVDGLVDHHPELKEALSVTRPKTEAA</sequence>
<dbReference type="PANTHER" id="PTHR42865">
    <property type="entry name" value="PROTON/GLUTAMATE-ASPARTATE SYMPORTER"/>
    <property type="match status" value="1"/>
</dbReference>
<dbReference type="PANTHER" id="PTHR42865:SF7">
    <property type="entry name" value="PROTON_GLUTAMATE-ASPARTATE SYMPORTER"/>
    <property type="match status" value="1"/>
</dbReference>